<keyword evidence="2" id="KW-1133">Transmembrane helix</keyword>
<evidence type="ECO:0000256" key="2">
    <source>
        <dbReference type="SAM" id="Phobius"/>
    </source>
</evidence>
<feature type="transmembrane region" description="Helical" evidence="2">
    <location>
        <begin position="16"/>
        <end position="38"/>
    </location>
</feature>
<reference evidence="4 5" key="1">
    <citation type="submission" date="2018-09" db="EMBL/GenBank/DDBJ databases">
        <title>Novel species of Cryobacterium.</title>
        <authorList>
            <person name="Liu Q."/>
            <person name="Xin Y.-H."/>
        </authorList>
    </citation>
    <scope>NUCLEOTIDE SEQUENCE [LARGE SCALE GENOMIC DNA]</scope>
    <source>
        <strain evidence="4 5">Hh39</strain>
    </source>
</reference>
<dbReference type="EMBL" id="QZVS01000061">
    <property type="protein sequence ID" value="RJT90332.1"/>
    <property type="molecule type" value="Genomic_DNA"/>
</dbReference>
<evidence type="ECO:0000256" key="1">
    <source>
        <dbReference type="SAM" id="MobiDB-lite"/>
    </source>
</evidence>
<evidence type="ECO:0000259" key="3">
    <source>
        <dbReference type="Pfam" id="PF26526"/>
    </source>
</evidence>
<proteinExistence type="predicted"/>
<keyword evidence="5" id="KW-1185">Reference proteome</keyword>
<feature type="domain" description="DUF8175" evidence="3">
    <location>
        <begin position="54"/>
        <end position="241"/>
    </location>
</feature>
<feature type="compositionally biased region" description="Low complexity" evidence="1">
    <location>
        <begin position="47"/>
        <end position="63"/>
    </location>
</feature>
<keyword evidence="2" id="KW-0472">Membrane</keyword>
<feature type="region of interest" description="Disordered" evidence="1">
    <location>
        <begin position="39"/>
        <end position="75"/>
    </location>
</feature>
<dbReference type="Pfam" id="PF26526">
    <property type="entry name" value="DUF8175"/>
    <property type="match status" value="1"/>
</dbReference>
<organism evidence="4 5">
    <name type="scientific">Cryobacterium melibiosiphilum</name>
    <dbReference type="NCBI Taxonomy" id="995039"/>
    <lineage>
        <taxon>Bacteria</taxon>
        <taxon>Bacillati</taxon>
        <taxon>Actinomycetota</taxon>
        <taxon>Actinomycetes</taxon>
        <taxon>Micrococcales</taxon>
        <taxon>Microbacteriaceae</taxon>
        <taxon>Cryobacterium</taxon>
    </lineage>
</organism>
<name>A0A3A5MLT9_9MICO</name>
<evidence type="ECO:0000313" key="5">
    <source>
        <dbReference type="Proteomes" id="UP000272015"/>
    </source>
</evidence>
<sequence>MADEENEQSPFSRPNFIVAAVVVAALVVAGVIVGVNVATRDGGDAQPNPTSSSTAAPSAEPTADSGGASACGLDGEELTGTVTTAPQAEWQYQDVYSYPVSSTAGPAATAPEGYRFCFQHSPTGALFAAANGMVTALAPDLRAVWLDYSLSEGTYRNDLLASAGNETDSEIRASVAGFRVLAYEGDTARIDIAFAGTTAGQVVTGSVVFELIWIAGDWKLDGNNPEPARIAQIPNLAGYTPWGAE</sequence>
<protein>
    <recommendedName>
        <fullName evidence="3">DUF8175 domain-containing protein</fullName>
    </recommendedName>
</protein>
<dbReference type="RefSeq" id="WP_119972012.1">
    <property type="nucleotide sequence ID" value="NZ_JBHSQA010000020.1"/>
</dbReference>
<accession>A0A3A5MLT9</accession>
<dbReference type="OrthoDB" id="4428031at2"/>
<evidence type="ECO:0000313" key="4">
    <source>
        <dbReference type="EMBL" id="RJT90332.1"/>
    </source>
</evidence>
<comment type="caution">
    <text evidence="4">The sequence shown here is derived from an EMBL/GenBank/DDBJ whole genome shotgun (WGS) entry which is preliminary data.</text>
</comment>
<gene>
    <name evidence="4" type="ORF">D6T64_04070</name>
</gene>
<dbReference type="InterPro" id="IPR058488">
    <property type="entry name" value="DUF8175"/>
</dbReference>
<dbReference type="AlphaFoldDB" id="A0A3A5MLT9"/>
<keyword evidence="2" id="KW-0812">Transmembrane</keyword>
<dbReference type="Proteomes" id="UP000272015">
    <property type="component" value="Unassembled WGS sequence"/>
</dbReference>